<dbReference type="Proteomes" id="UP000193560">
    <property type="component" value="Unassembled WGS sequence"/>
</dbReference>
<evidence type="ECO:0000313" key="3">
    <source>
        <dbReference type="Proteomes" id="UP000193560"/>
    </source>
</evidence>
<protein>
    <submittedName>
        <fullName evidence="2">Uncharacterized protein</fullName>
    </submittedName>
</protein>
<accession>A0A1X2IKT4</accession>
<dbReference type="Pfam" id="PF12855">
    <property type="entry name" value="Ecl1"/>
    <property type="match status" value="1"/>
</dbReference>
<dbReference type="EMBL" id="MCGE01000009">
    <property type="protein sequence ID" value="ORZ18181.1"/>
    <property type="molecule type" value="Genomic_DNA"/>
</dbReference>
<feature type="region of interest" description="Disordered" evidence="1">
    <location>
        <begin position="50"/>
        <end position="142"/>
    </location>
</feature>
<name>A0A1X2IKT4_9FUNG</name>
<feature type="compositionally biased region" description="Polar residues" evidence="1">
    <location>
        <begin position="126"/>
        <end position="136"/>
    </location>
</feature>
<reference evidence="2 3" key="1">
    <citation type="submission" date="2016-07" db="EMBL/GenBank/DDBJ databases">
        <title>Pervasive Adenine N6-methylation of Active Genes in Fungi.</title>
        <authorList>
            <consortium name="DOE Joint Genome Institute"/>
            <person name="Mondo S.J."/>
            <person name="Dannebaum R.O."/>
            <person name="Kuo R.C."/>
            <person name="Labutti K."/>
            <person name="Haridas S."/>
            <person name="Kuo A."/>
            <person name="Salamov A."/>
            <person name="Ahrendt S.R."/>
            <person name="Lipzen A."/>
            <person name="Sullivan W."/>
            <person name="Andreopoulos W.B."/>
            <person name="Clum A."/>
            <person name="Lindquist E."/>
            <person name="Daum C."/>
            <person name="Ramamoorthy G.K."/>
            <person name="Gryganskyi A."/>
            <person name="Culley D."/>
            <person name="Magnuson J.K."/>
            <person name="James T.Y."/>
            <person name="O'Malley M.A."/>
            <person name="Stajich J.E."/>
            <person name="Spatafora J.W."/>
            <person name="Visel A."/>
            <person name="Grigoriev I.V."/>
        </authorList>
    </citation>
    <scope>NUCLEOTIDE SEQUENCE [LARGE SCALE GENOMIC DNA]</scope>
    <source>
        <strain evidence="2 3">NRRL 1336</strain>
    </source>
</reference>
<dbReference type="AlphaFoldDB" id="A0A1X2IKT4"/>
<feature type="compositionally biased region" description="Low complexity" evidence="1">
    <location>
        <begin position="51"/>
        <end position="79"/>
    </location>
</feature>
<sequence length="142" mass="15874">MDDHWCTNCDKAINAFSNSLYCSEECLRADALNHHPLLGYDYAELKNFPRSSPTLSSSSSVSSSSLSQSPIPSFILPSPQSSPPNHHHQQRQYTNNNKTMIPWDQTLSPPPVFELEPKLNTPPASPKNTAVNTTKRPTMFFI</sequence>
<keyword evidence="3" id="KW-1185">Reference proteome</keyword>
<dbReference type="InterPro" id="IPR024368">
    <property type="entry name" value="Ecl1/2/3"/>
</dbReference>
<proteinExistence type="predicted"/>
<gene>
    <name evidence="2" type="ORF">BCR42DRAFT_413301</name>
</gene>
<dbReference type="OrthoDB" id="2384637at2759"/>
<comment type="caution">
    <text evidence="2">The sequence shown here is derived from an EMBL/GenBank/DDBJ whole genome shotgun (WGS) entry which is preliminary data.</text>
</comment>
<evidence type="ECO:0000256" key="1">
    <source>
        <dbReference type="SAM" id="MobiDB-lite"/>
    </source>
</evidence>
<organism evidence="2 3">
    <name type="scientific">Absidia repens</name>
    <dbReference type="NCBI Taxonomy" id="90262"/>
    <lineage>
        <taxon>Eukaryota</taxon>
        <taxon>Fungi</taxon>
        <taxon>Fungi incertae sedis</taxon>
        <taxon>Mucoromycota</taxon>
        <taxon>Mucoromycotina</taxon>
        <taxon>Mucoromycetes</taxon>
        <taxon>Mucorales</taxon>
        <taxon>Cunninghamellaceae</taxon>
        <taxon>Absidia</taxon>
    </lineage>
</organism>
<evidence type="ECO:0000313" key="2">
    <source>
        <dbReference type="EMBL" id="ORZ18181.1"/>
    </source>
</evidence>